<keyword evidence="5" id="KW-1185">Reference proteome</keyword>
<evidence type="ECO:0000313" key="4">
    <source>
        <dbReference type="EMBL" id="ARU57723.1"/>
    </source>
</evidence>
<proteinExistence type="predicted"/>
<dbReference type="InterPro" id="IPR036271">
    <property type="entry name" value="Tet_transcr_reg_TetR-rel_C_sf"/>
</dbReference>
<dbReference type="PANTHER" id="PTHR30328:SF54">
    <property type="entry name" value="HTH-TYPE TRANSCRIPTIONAL REPRESSOR SCO4008"/>
    <property type="match status" value="1"/>
</dbReference>
<dbReference type="GO" id="GO:0045892">
    <property type="term" value="P:negative regulation of DNA-templated transcription"/>
    <property type="evidence" value="ECO:0007669"/>
    <property type="project" value="InterPro"/>
</dbReference>
<dbReference type="PROSITE" id="PS50977">
    <property type="entry name" value="HTH_TETR_2"/>
    <property type="match status" value="1"/>
</dbReference>
<dbReference type="OrthoDB" id="6860332at2"/>
<dbReference type="InterPro" id="IPR013573">
    <property type="entry name" value="Tscrpt_reg_YcdC_C"/>
</dbReference>
<organism evidence="4 5">
    <name type="scientific">Oleiphilus messinensis</name>
    <dbReference type="NCBI Taxonomy" id="141451"/>
    <lineage>
        <taxon>Bacteria</taxon>
        <taxon>Pseudomonadati</taxon>
        <taxon>Pseudomonadota</taxon>
        <taxon>Gammaproteobacteria</taxon>
        <taxon>Oceanospirillales</taxon>
        <taxon>Oleiphilaceae</taxon>
        <taxon>Oleiphilus</taxon>
    </lineage>
</organism>
<dbReference type="InterPro" id="IPR009057">
    <property type="entry name" value="Homeodomain-like_sf"/>
</dbReference>
<dbReference type="SUPFAM" id="SSF48498">
    <property type="entry name" value="Tetracyclin repressor-like, C-terminal domain"/>
    <property type="match status" value="1"/>
</dbReference>
<evidence type="ECO:0000259" key="3">
    <source>
        <dbReference type="PROSITE" id="PS50977"/>
    </source>
</evidence>
<dbReference type="AlphaFoldDB" id="A0A1Y0IEA9"/>
<dbReference type="InterPro" id="IPR001647">
    <property type="entry name" value="HTH_TetR"/>
</dbReference>
<evidence type="ECO:0000256" key="2">
    <source>
        <dbReference type="PROSITE-ProRule" id="PRU00335"/>
    </source>
</evidence>
<reference evidence="4 5" key="1">
    <citation type="submission" date="2017-05" db="EMBL/GenBank/DDBJ databases">
        <title>Genomic insights into alkan degradation activity of Oleiphilus messinensis.</title>
        <authorList>
            <person name="Kozyavkin S.A."/>
            <person name="Slesarev A.I."/>
            <person name="Golyshin P.N."/>
            <person name="Korzhenkov A."/>
            <person name="Golyshina O.N."/>
            <person name="Toshchakov S.V."/>
        </authorList>
    </citation>
    <scope>NUCLEOTIDE SEQUENCE [LARGE SCALE GENOMIC DNA]</scope>
    <source>
        <strain evidence="4 5">ME102</strain>
    </source>
</reference>
<keyword evidence="1 2" id="KW-0238">DNA-binding</keyword>
<evidence type="ECO:0000256" key="1">
    <source>
        <dbReference type="ARBA" id="ARBA00023125"/>
    </source>
</evidence>
<dbReference type="SUPFAM" id="SSF46689">
    <property type="entry name" value="Homeodomain-like"/>
    <property type="match status" value="1"/>
</dbReference>
<dbReference type="Pfam" id="PF00440">
    <property type="entry name" value="TetR_N"/>
    <property type="match status" value="1"/>
</dbReference>
<dbReference type="GO" id="GO:0003677">
    <property type="term" value="F:DNA binding"/>
    <property type="evidence" value="ECO:0007669"/>
    <property type="project" value="UniProtKB-UniRule"/>
</dbReference>
<dbReference type="Pfam" id="PF08362">
    <property type="entry name" value="TetR_C_3"/>
    <property type="match status" value="1"/>
</dbReference>
<dbReference type="EMBL" id="CP021425">
    <property type="protein sequence ID" value="ARU57723.1"/>
    <property type="molecule type" value="Genomic_DNA"/>
</dbReference>
<accession>A0A1Y0IEA9</accession>
<feature type="domain" description="HTH tetR-type" evidence="3">
    <location>
        <begin position="11"/>
        <end position="71"/>
    </location>
</feature>
<name>A0A1Y0IEA9_9GAMM</name>
<dbReference type="InterPro" id="IPR050109">
    <property type="entry name" value="HTH-type_TetR-like_transc_reg"/>
</dbReference>
<gene>
    <name evidence="4" type="ORF">OLMES_3702</name>
</gene>
<dbReference type="KEGG" id="ome:OLMES_3702"/>
<dbReference type="Proteomes" id="UP000196027">
    <property type="component" value="Chromosome"/>
</dbReference>
<dbReference type="Gene3D" id="1.10.10.60">
    <property type="entry name" value="Homeodomain-like"/>
    <property type="match status" value="1"/>
</dbReference>
<dbReference type="RefSeq" id="WP_087462588.1">
    <property type="nucleotide sequence ID" value="NZ_CP021425.1"/>
</dbReference>
<evidence type="ECO:0000313" key="5">
    <source>
        <dbReference type="Proteomes" id="UP000196027"/>
    </source>
</evidence>
<dbReference type="PANTHER" id="PTHR30328">
    <property type="entry name" value="TRANSCRIPTIONAL REPRESSOR"/>
    <property type="match status" value="1"/>
</dbReference>
<dbReference type="Gene3D" id="1.10.357.10">
    <property type="entry name" value="Tetracycline Repressor, domain 2"/>
    <property type="match status" value="1"/>
</dbReference>
<dbReference type="PRINTS" id="PR00455">
    <property type="entry name" value="HTHTETR"/>
</dbReference>
<protein>
    <submittedName>
        <fullName evidence="4">TetR family transcriptional regulator</fullName>
    </submittedName>
</protein>
<sequence length="208" mass="23763">MTNKKTGRIREQNSQKILQAAEQEFVKHGFKGTSMQVIADTAGLPKANVLYYFKSKKDLYGAVLADVIRRWNESLDDLSEQDDPASTLKRYIEAKVDLSIRYPNASKIFAMEIIQGAPHLRDHLRTEMRQWVREKSLIIESWIAQGKMQPIDAQHLIFMIWSSTQHYADFDTQVLTVTNKQEYDPADVDQIKAFLCQVILAGCGLSTP</sequence>
<feature type="DNA-binding region" description="H-T-H motif" evidence="2">
    <location>
        <begin position="34"/>
        <end position="53"/>
    </location>
</feature>